<dbReference type="GO" id="GO:0006260">
    <property type="term" value="P:DNA replication"/>
    <property type="evidence" value="ECO:0007669"/>
    <property type="project" value="InterPro"/>
</dbReference>
<dbReference type="InterPro" id="IPR012340">
    <property type="entry name" value="NA-bd_OB-fold"/>
</dbReference>
<dbReference type="EMBL" id="QOVW01000001">
    <property type="protein sequence ID" value="RDB37385.1"/>
    <property type="molecule type" value="Genomic_DNA"/>
</dbReference>
<keyword evidence="5" id="KW-1185">Reference proteome</keyword>
<proteinExistence type="inferred from homology"/>
<protein>
    <recommendedName>
        <fullName evidence="2 3">Single-stranded DNA-binding protein</fullName>
        <shortName evidence="2">SSB</shortName>
    </recommendedName>
</protein>
<dbReference type="PANTHER" id="PTHR10302:SF0">
    <property type="entry name" value="SINGLE-STRANDED DNA-BINDING PROTEIN, MITOCHONDRIAL"/>
    <property type="match status" value="1"/>
</dbReference>
<evidence type="ECO:0000256" key="3">
    <source>
        <dbReference type="PIRNR" id="PIRNR002070"/>
    </source>
</evidence>
<dbReference type="GO" id="GO:0009295">
    <property type="term" value="C:nucleoid"/>
    <property type="evidence" value="ECO:0007669"/>
    <property type="project" value="TreeGrafter"/>
</dbReference>
<dbReference type="InterPro" id="IPR011344">
    <property type="entry name" value="ssDNA-bd"/>
</dbReference>
<gene>
    <name evidence="4" type="primary">ssb</name>
    <name evidence="4" type="ORF">DCC88_00220</name>
</gene>
<dbReference type="CDD" id="cd04496">
    <property type="entry name" value="SSB_OBF"/>
    <property type="match status" value="1"/>
</dbReference>
<dbReference type="PROSITE" id="PS50935">
    <property type="entry name" value="SSB"/>
    <property type="match status" value="1"/>
</dbReference>
<keyword evidence="1 2" id="KW-0238">DNA-binding</keyword>
<dbReference type="HAMAP" id="MF_00984">
    <property type="entry name" value="SSB"/>
    <property type="match status" value="1"/>
</dbReference>
<sequence length="143" mass="16303">MSSVNKVILVGRLGQEPELRSTASGQQVCSLSLATSETWVKDGNKEEKTEWHRVVLWEKRAEIAAKYLKKGRLVYIEGKLQTNSWVDQQGQKRYATQILANSLIFLKSANNKNENNNYSDNVDNSDEYRVGDIDASNYEDIIF</sequence>
<dbReference type="Pfam" id="PF00436">
    <property type="entry name" value="SSB"/>
    <property type="match status" value="1"/>
</dbReference>
<dbReference type="Gene3D" id="2.40.50.140">
    <property type="entry name" value="Nucleic acid-binding proteins"/>
    <property type="match status" value="1"/>
</dbReference>
<evidence type="ECO:0000313" key="4">
    <source>
        <dbReference type="EMBL" id="RDB37385.1"/>
    </source>
</evidence>
<dbReference type="Proteomes" id="UP000253934">
    <property type="component" value="Unassembled WGS sequence"/>
</dbReference>
<comment type="caution">
    <text evidence="2">Lacks conserved residue(s) required for the propagation of feature annotation.</text>
</comment>
<dbReference type="InterPro" id="IPR000424">
    <property type="entry name" value="Primosome_PriB/ssb"/>
</dbReference>
<name>A0A369KXE3_9BACT</name>
<organism evidence="4 5">
    <name type="scientific">Spirobacillus cienkowskii</name>
    <dbReference type="NCBI Taxonomy" id="495820"/>
    <lineage>
        <taxon>Bacteria</taxon>
        <taxon>Pseudomonadati</taxon>
        <taxon>Bdellovibrionota</taxon>
        <taxon>Oligoflexia</taxon>
        <taxon>Silvanigrellales</taxon>
        <taxon>Spirobacillus</taxon>
    </lineage>
</organism>
<comment type="subunit">
    <text evidence="2">Homotetramer.</text>
</comment>
<dbReference type="PIRSF" id="PIRSF002070">
    <property type="entry name" value="SSB"/>
    <property type="match status" value="1"/>
</dbReference>
<reference evidence="4" key="1">
    <citation type="submission" date="2018-04" db="EMBL/GenBank/DDBJ databases">
        <title>Draft genome sequence of the Candidatus Spirobacillus cienkowskii, a pathogen of freshwater Daphnia species, reconstructed from hemolymph metagenomic reads.</title>
        <authorList>
            <person name="Bresciani L."/>
            <person name="Lemos L.N."/>
            <person name="Wale N."/>
            <person name="Lin J.Y."/>
            <person name="Fernandes G.R."/>
            <person name="Duffy M.A."/>
            <person name="Rodrigues J.M."/>
        </authorList>
    </citation>
    <scope>NUCLEOTIDE SEQUENCE [LARGE SCALE GENOMIC DNA]</scope>
    <source>
        <strain evidence="4">Binning01</strain>
    </source>
</reference>
<accession>A0A369KXE3</accession>
<dbReference type="GO" id="GO:0003697">
    <property type="term" value="F:single-stranded DNA binding"/>
    <property type="evidence" value="ECO:0007669"/>
    <property type="project" value="UniProtKB-UniRule"/>
</dbReference>
<evidence type="ECO:0000256" key="2">
    <source>
        <dbReference type="HAMAP-Rule" id="MF_00984"/>
    </source>
</evidence>
<evidence type="ECO:0000256" key="1">
    <source>
        <dbReference type="ARBA" id="ARBA00023125"/>
    </source>
</evidence>
<dbReference type="PANTHER" id="PTHR10302">
    <property type="entry name" value="SINGLE-STRANDED DNA-BINDING PROTEIN"/>
    <property type="match status" value="1"/>
</dbReference>
<dbReference type="NCBIfam" id="TIGR00621">
    <property type="entry name" value="ssb"/>
    <property type="match status" value="1"/>
</dbReference>
<dbReference type="SUPFAM" id="SSF50249">
    <property type="entry name" value="Nucleic acid-binding proteins"/>
    <property type="match status" value="1"/>
</dbReference>
<dbReference type="AlphaFoldDB" id="A0A369KXE3"/>
<evidence type="ECO:0000313" key="5">
    <source>
        <dbReference type="Proteomes" id="UP000253934"/>
    </source>
</evidence>
<comment type="caution">
    <text evidence="4">The sequence shown here is derived from an EMBL/GenBank/DDBJ whole genome shotgun (WGS) entry which is preliminary data.</text>
</comment>